<accession>A0ABZ2YU20</accession>
<dbReference type="RefSeq" id="WP_341837882.1">
    <property type="nucleotide sequence ID" value="NZ_CP149822.1"/>
</dbReference>
<protein>
    <submittedName>
        <fullName evidence="4">FecR domain-containing protein</fullName>
    </submittedName>
</protein>
<feature type="domain" description="Protein FecR C-terminal" evidence="3">
    <location>
        <begin position="295"/>
        <end position="361"/>
    </location>
</feature>
<dbReference type="InterPro" id="IPR012373">
    <property type="entry name" value="Ferrdict_sens_TM"/>
</dbReference>
<dbReference type="Proteomes" id="UP001485459">
    <property type="component" value="Chromosome"/>
</dbReference>
<dbReference type="InterPro" id="IPR006860">
    <property type="entry name" value="FecR"/>
</dbReference>
<feature type="domain" description="FecR protein" evidence="2">
    <location>
        <begin position="133"/>
        <end position="227"/>
    </location>
</feature>
<dbReference type="InterPro" id="IPR032508">
    <property type="entry name" value="FecR_C"/>
</dbReference>
<keyword evidence="1" id="KW-1133">Transmembrane helix</keyword>
<dbReference type="Pfam" id="PF04773">
    <property type="entry name" value="FecR"/>
    <property type="match status" value="1"/>
</dbReference>
<proteinExistence type="predicted"/>
<dbReference type="PIRSF" id="PIRSF018266">
    <property type="entry name" value="FecR"/>
    <property type="match status" value="1"/>
</dbReference>
<keyword evidence="5" id="KW-1185">Reference proteome</keyword>
<dbReference type="Gene3D" id="2.60.120.1440">
    <property type="match status" value="1"/>
</dbReference>
<feature type="transmembrane region" description="Helical" evidence="1">
    <location>
        <begin position="98"/>
        <end position="119"/>
    </location>
</feature>
<dbReference type="PANTHER" id="PTHR30273:SF2">
    <property type="entry name" value="PROTEIN FECR"/>
    <property type="match status" value="1"/>
</dbReference>
<dbReference type="Pfam" id="PF16344">
    <property type="entry name" value="FecR_C"/>
    <property type="match status" value="1"/>
</dbReference>
<evidence type="ECO:0000256" key="1">
    <source>
        <dbReference type="SAM" id="Phobius"/>
    </source>
</evidence>
<reference evidence="5" key="1">
    <citation type="submission" date="2024-03" db="EMBL/GenBank/DDBJ databases">
        <title>Chitinophaga horti sp. nov., isolated from garden soil.</title>
        <authorList>
            <person name="Lee D.S."/>
            <person name="Han D.M."/>
            <person name="Baek J.H."/>
            <person name="Choi D.G."/>
            <person name="Jeon J.H."/>
            <person name="Jeon C.O."/>
        </authorList>
    </citation>
    <scope>NUCLEOTIDE SEQUENCE [LARGE SCALE GENOMIC DNA]</scope>
    <source>
        <strain evidence="5">GPA1</strain>
    </source>
</reference>
<evidence type="ECO:0000313" key="5">
    <source>
        <dbReference type="Proteomes" id="UP001485459"/>
    </source>
</evidence>
<dbReference type="Gene3D" id="3.55.50.30">
    <property type="match status" value="1"/>
</dbReference>
<dbReference type="EMBL" id="CP149822">
    <property type="protein sequence ID" value="WZN43060.1"/>
    <property type="molecule type" value="Genomic_DNA"/>
</dbReference>
<sequence>MNYWRHKAEDLVMDESFQQYCMGTNPAAIRFWEQWQAAHPEKRDLVQTAKVMYLCLNGGLDADVFAAHHRKFTEALFARGIRPGMQERKIQAVKQNGWKWYALAVAATLTGLVLTMIWMRKDVPATESNMPVYASKAGERKSFQLPDGSKVVLNAASTLRLEPGFHNGKRELTLEGEAFFDIAQDVSAPFVIHTEDMDITVLGTAFNVKAYKDDQTVETALIRGRVRVDMPAGQQIYLQPKEKLVIARQTESSDIQPLQPQRADMRKAPGGYAIDSLTHIPQDSAIVELSWVDNRLIFADESFGDIARKLERWYGVQIRFETETLRGYHFTGHFNKETLHRVLEVMQLSRPFGFRFENDHTVVLHQ</sequence>
<dbReference type="PANTHER" id="PTHR30273">
    <property type="entry name" value="PERIPLASMIC SIGNAL SENSOR AND SIGMA FACTOR ACTIVATOR FECR-RELATED"/>
    <property type="match status" value="1"/>
</dbReference>
<evidence type="ECO:0000259" key="2">
    <source>
        <dbReference type="Pfam" id="PF04773"/>
    </source>
</evidence>
<organism evidence="4 5">
    <name type="scientific">Chitinophaga pollutisoli</name>
    <dbReference type="NCBI Taxonomy" id="3133966"/>
    <lineage>
        <taxon>Bacteria</taxon>
        <taxon>Pseudomonadati</taxon>
        <taxon>Bacteroidota</taxon>
        <taxon>Chitinophagia</taxon>
        <taxon>Chitinophagales</taxon>
        <taxon>Chitinophagaceae</taxon>
        <taxon>Chitinophaga</taxon>
    </lineage>
</organism>
<gene>
    <name evidence="4" type="ORF">WJU16_08445</name>
</gene>
<evidence type="ECO:0000313" key="4">
    <source>
        <dbReference type="EMBL" id="WZN43060.1"/>
    </source>
</evidence>
<keyword evidence="1" id="KW-0812">Transmembrane</keyword>
<keyword evidence="1" id="KW-0472">Membrane</keyword>
<evidence type="ECO:0000259" key="3">
    <source>
        <dbReference type="Pfam" id="PF16344"/>
    </source>
</evidence>
<name>A0ABZ2YU20_9BACT</name>